<dbReference type="SUPFAM" id="SSF46785">
    <property type="entry name" value="Winged helix' DNA-binding domain"/>
    <property type="match status" value="1"/>
</dbReference>
<dbReference type="GO" id="GO:0008278">
    <property type="term" value="C:cohesin complex"/>
    <property type="evidence" value="ECO:0007669"/>
    <property type="project" value="InterPro"/>
</dbReference>
<evidence type="ECO:0000256" key="4">
    <source>
        <dbReference type="SAM" id="MobiDB-lite"/>
    </source>
</evidence>
<feature type="domain" description="Rad21/Rec8-like protein N-terminal" evidence="6">
    <location>
        <begin position="1"/>
        <end position="108"/>
    </location>
</feature>
<dbReference type="Proteomes" id="UP001219525">
    <property type="component" value="Unassembled WGS sequence"/>
</dbReference>
<dbReference type="GO" id="GO:1990414">
    <property type="term" value="P:replication-born double-strand break repair via sister chromatid exchange"/>
    <property type="evidence" value="ECO:0007669"/>
    <property type="project" value="TreeGrafter"/>
</dbReference>
<feature type="region of interest" description="Disordered" evidence="4">
    <location>
        <begin position="155"/>
        <end position="184"/>
    </location>
</feature>
<comment type="similarity">
    <text evidence="2">Belongs to the rad21 family.</text>
</comment>
<reference evidence="7" key="1">
    <citation type="submission" date="2023-03" db="EMBL/GenBank/DDBJ databases">
        <title>Massive genome expansion in bonnet fungi (Mycena s.s.) driven by repeated elements and novel gene families across ecological guilds.</title>
        <authorList>
            <consortium name="Lawrence Berkeley National Laboratory"/>
            <person name="Harder C.B."/>
            <person name="Miyauchi S."/>
            <person name="Viragh M."/>
            <person name="Kuo A."/>
            <person name="Thoen E."/>
            <person name="Andreopoulos B."/>
            <person name="Lu D."/>
            <person name="Skrede I."/>
            <person name="Drula E."/>
            <person name="Henrissat B."/>
            <person name="Morin E."/>
            <person name="Kohler A."/>
            <person name="Barry K."/>
            <person name="LaButti K."/>
            <person name="Morin E."/>
            <person name="Salamov A."/>
            <person name="Lipzen A."/>
            <person name="Mereny Z."/>
            <person name="Hegedus B."/>
            <person name="Baldrian P."/>
            <person name="Stursova M."/>
            <person name="Weitz H."/>
            <person name="Taylor A."/>
            <person name="Grigoriev I.V."/>
            <person name="Nagy L.G."/>
            <person name="Martin F."/>
            <person name="Kauserud H."/>
        </authorList>
    </citation>
    <scope>NUCLEOTIDE SEQUENCE</scope>
    <source>
        <strain evidence="7">9144</strain>
    </source>
</reference>
<feature type="region of interest" description="Disordered" evidence="4">
    <location>
        <begin position="297"/>
        <end position="330"/>
    </location>
</feature>
<dbReference type="PANTHER" id="PTHR12585:SF72">
    <property type="entry name" value="MEIOTIC RECOMBINATION PROTEIN REC8"/>
    <property type="match status" value="1"/>
</dbReference>
<name>A0AAD7E2V6_9AGAR</name>
<feature type="domain" description="Rad21/Rec8-like protein C-terminal eukaryotic" evidence="5">
    <location>
        <begin position="698"/>
        <end position="734"/>
    </location>
</feature>
<comment type="caution">
    <text evidence="7">The sequence shown here is derived from an EMBL/GenBank/DDBJ whole genome shotgun (WGS) entry which is preliminary data.</text>
</comment>
<dbReference type="InterPro" id="IPR023093">
    <property type="entry name" value="ScpA-like_C"/>
</dbReference>
<dbReference type="Pfam" id="PF04824">
    <property type="entry name" value="Rad21_Rec8"/>
    <property type="match status" value="1"/>
</dbReference>
<dbReference type="InterPro" id="IPR036390">
    <property type="entry name" value="WH_DNA-bd_sf"/>
</dbReference>
<dbReference type="GO" id="GO:0005634">
    <property type="term" value="C:nucleus"/>
    <property type="evidence" value="ECO:0007669"/>
    <property type="project" value="UniProtKB-SubCell"/>
</dbReference>
<dbReference type="Gene3D" id="1.10.10.580">
    <property type="entry name" value="Structural maintenance of chromosome 1. Chain E"/>
    <property type="match status" value="1"/>
</dbReference>
<dbReference type="InterPro" id="IPR039781">
    <property type="entry name" value="Rad21/Rec8-like"/>
</dbReference>
<evidence type="ECO:0000259" key="5">
    <source>
        <dbReference type="Pfam" id="PF04824"/>
    </source>
</evidence>
<dbReference type="GO" id="GO:0007062">
    <property type="term" value="P:sister chromatid cohesion"/>
    <property type="evidence" value="ECO:0007669"/>
    <property type="project" value="InterPro"/>
</dbReference>
<evidence type="ECO:0000313" key="8">
    <source>
        <dbReference type="Proteomes" id="UP001219525"/>
    </source>
</evidence>
<organism evidence="7 8">
    <name type="scientific">Mycena pura</name>
    <dbReference type="NCBI Taxonomy" id="153505"/>
    <lineage>
        <taxon>Eukaryota</taxon>
        <taxon>Fungi</taxon>
        <taxon>Dikarya</taxon>
        <taxon>Basidiomycota</taxon>
        <taxon>Agaricomycotina</taxon>
        <taxon>Agaricomycetes</taxon>
        <taxon>Agaricomycetidae</taxon>
        <taxon>Agaricales</taxon>
        <taxon>Marasmiineae</taxon>
        <taxon>Mycenaceae</taxon>
        <taxon>Mycena</taxon>
    </lineage>
</organism>
<dbReference type="GO" id="GO:0003682">
    <property type="term" value="F:chromatin binding"/>
    <property type="evidence" value="ECO:0007669"/>
    <property type="project" value="TreeGrafter"/>
</dbReference>
<keyword evidence="3" id="KW-0539">Nucleus</keyword>
<evidence type="ECO:0000256" key="2">
    <source>
        <dbReference type="ARBA" id="ARBA00009870"/>
    </source>
</evidence>
<gene>
    <name evidence="7" type="ORF">GGX14DRAFT_420943</name>
</gene>
<dbReference type="EMBL" id="JARJCW010000004">
    <property type="protein sequence ID" value="KAJ7225526.1"/>
    <property type="molecule type" value="Genomic_DNA"/>
</dbReference>
<comment type="subcellular location">
    <subcellularLocation>
        <location evidence="1">Nucleus</location>
    </subcellularLocation>
</comment>
<protein>
    <submittedName>
        <fullName evidence="7">Rec8 like protein-domain-containing protein</fullName>
    </submittedName>
</protein>
<sequence>MFFSPELLAKRDSGFGLLWLAATLGSKSAFKKLPKRSVLTADISQLCDLIVTPSEPLALRLSSNLMIGVARVYKVKQEIFMTDVSNCVASLKKVIKEMPSILSVDTQLQMAQPTARPSALNIVKDPGAAYLMDFHALVADWDEFLNIEDQNLPEEDCDDGAFDPKSKSKKAPRKNKASQPAEDARATDMYTLREHHDHLFSNSFDFSFNTNAGMDPSSSQVGGSFAFDDIFLSASDGLDVGEGLGDDLAKELGEGWGIYTDHAKDTGLDILGNYDGGIPMDVDFIAPFDVDPTEMIPRSESILPSTPRKRKASSGQDKENIPPSILRGTNSALPSALSPAMSFSRLFLSQDMDQPQLPLHDVTANGHNQTNRRIVKKVKKTRLLLDARTELTDDELKTARAEYLKAQAILRRGIDQRKAEKDSGKILEDLVWGAPRGVEAETLVEFWQENFKVQVEARTGALAIHPVDEPLAKRRKIGNLLDTDEVPHGSRINMNEELINQDFNMLDDFDVELGGDQIDGGEQISSHRRSSEEPGQGRHISRPPSVLGSQFDIEPQLPNSVSQRSSLFPWDNAGGGPSSADGFGPIGSDQISIERADIRMRGSSLSRRESSLILSQGGSAADGLEIGFAKSSQIVGEDYAFDVDQQLDNSAIDSQRSDMNLITLERNSFNFLEYVKMQLQGLPSSVSDLSFDAVVPRTTSTRHVAAAAFYHCLVLATKDLLSLKQEEAYGILCIAI</sequence>
<feature type="compositionally biased region" description="Polar residues" evidence="4">
    <location>
        <begin position="557"/>
        <end position="566"/>
    </location>
</feature>
<evidence type="ECO:0000313" key="7">
    <source>
        <dbReference type="EMBL" id="KAJ7225526.1"/>
    </source>
</evidence>
<proteinExistence type="inferred from homology"/>
<dbReference type="AlphaFoldDB" id="A0AAD7E2V6"/>
<feature type="compositionally biased region" description="Basic residues" evidence="4">
    <location>
        <begin position="167"/>
        <end position="176"/>
    </location>
</feature>
<dbReference type="PANTHER" id="PTHR12585">
    <property type="entry name" value="SCC1 / RAD21 FAMILY MEMBER"/>
    <property type="match status" value="1"/>
</dbReference>
<keyword evidence="8" id="KW-1185">Reference proteome</keyword>
<dbReference type="InterPro" id="IPR006910">
    <property type="entry name" value="Rad21_Rec8_N"/>
</dbReference>
<feature type="region of interest" description="Disordered" evidence="4">
    <location>
        <begin position="511"/>
        <end position="588"/>
    </location>
</feature>
<dbReference type="InterPro" id="IPR006909">
    <property type="entry name" value="Rad21/Rec8_C_eu"/>
</dbReference>
<evidence type="ECO:0000259" key="6">
    <source>
        <dbReference type="Pfam" id="PF04825"/>
    </source>
</evidence>
<evidence type="ECO:0000256" key="1">
    <source>
        <dbReference type="ARBA" id="ARBA00004123"/>
    </source>
</evidence>
<accession>A0AAD7E2V6</accession>
<evidence type="ECO:0000256" key="3">
    <source>
        <dbReference type="ARBA" id="ARBA00023242"/>
    </source>
</evidence>
<dbReference type="Pfam" id="PF04825">
    <property type="entry name" value="Rad21_Rec8_N"/>
    <property type="match status" value="1"/>
</dbReference>